<dbReference type="AlphaFoldDB" id="A0AAN4R133"/>
<name>A0AAN4R133_9PROT</name>
<keyword evidence="6" id="KW-0067">ATP-binding</keyword>
<dbReference type="Gene3D" id="3.40.1190.20">
    <property type="match status" value="1"/>
</dbReference>
<dbReference type="PANTHER" id="PTHR20858">
    <property type="entry name" value="PHOSPHOMETHYLPYRIMIDINE KINASE"/>
    <property type="match status" value="1"/>
</dbReference>
<keyword evidence="3" id="KW-0808">Transferase</keyword>
<dbReference type="GO" id="GO:0008972">
    <property type="term" value="F:phosphomethylpyrimidine kinase activity"/>
    <property type="evidence" value="ECO:0007669"/>
    <property type="project" value="InterPro"/>
</dbReference>
<dbReference type="NCBIfam" id="TIGR00097">
    <property type="entry name" value="HMP-P_kinase"/>
    <property type="match status" value="1"/>
</dbReference>
<evidence type="ECO:0000313" key="8">
    <source>
        <dbReference type="EMBL" id="GEL52380.1"/>
    </source>
</evidence>
<keyword evidence="5 8" id="KW-0418">Kinase</keyword>
<dbReference type="Pfam" id="PF08543">
    <property type="entry name" value="Phos_pyr_kin"/>
    <property type="match status" value="1"/>
</dbReference>
<evidence type="ECO:0000259" key="7">
    <source>
        <dbReference type="Pfam" id="PF08543"/>
    </source>
</evidence>
<organism evidence="8 9">
    <name type="scientific">Asaia bogorensis NBRC 16594</name>
    <dbReference type="NCBI Taxonomy" id="1231624"/>
    <lineage>
        <taxon>Bacteria</taxon>
        <taxon>Pseudomonadati</taxon>
        <taxon>Pseudomonadota</taxon>
        <taxon>Alphaproteobacteria</taxon>
        <taxon>Acetobacterales</taxon>
        <taxon>Acetobacteraceae</taxon>
        <taxon>Asaia</taxon>
    </lineage>
</organism>
<evidence type="ECO:0000256" key="5">
    <source>
        <dbReference type="ARBA" id="ARBA00022777"/>
    </source>
</evidence>
<dbReference type="GeneID" id="78226967"/>
<comment type="pathway">
    <text evidence="1">Cofactor biosynthesis; thiamine diphosphate biosynthesis.</text>
</comment>
<dbReference type="EMBL" id="BJVS01000001">
    <property type="protein sequence ID" value="GEL52380.1"/>
    <property type="molecule type" value="Genomic_DNA"/>
</dbReference>
<gene>
    <name evidence="8" type="ORF">ABO01nite_03870</name>
</gene>
<keyword evidence="9" id="KW-1185">Reference proteome</keyword>
<evidence type="ECO:0000256" key="2">
    <source>
        <dbReference type="ARBA" id="ARBA00012135"/>
    </source>
</evidence>
<dbReference type="GO" id="GO:0009228">
    <property type="term" value="P:thiamine biosynthetic process"/>
    <property type="evidence" value="ECO:0007669"/>
    <property type="project" value="InterPro"/>
</dbReference>
<sequence>MQGRVLIVAGSDSGGGAGIQADIKTVTALGGFAMTALTAVTAQNTSGVSRIEYMAPDMVAEQMTMVLEDIGADVIKLGMLGNAGIMEAVGQVLAKYPSIPCVIDPVMVATSGAKLMAPDGEVALARLYKRCFMLTPNLPELEVLHGDALSCRDDMLEAARGLARSQGIEWVLAKGGHLTGPHLTDILVHRETTRFYTDERIETLHTHGTGCTLASAIATGLAQGLDAPAAVTRARHYVRQAILQAPSYGKGTARPMNHLPSSERGL</sequence>
<dbReference type="InterPro" id="IPR029056">
    <property type="entry name" value="Ribokinase-like"/>
</dbReference>
<dbReference type="InterPro" id="IPR004399">
    <property type="entry name" value="HMP/HMP-P_kinase_dom"/>
</dbReference>
<feature type="domain" description="Pyridoxamine kinase/Phosphomethylpyrimidine kinase" evidence="7">
    <location>
        <begin position="12"/>
        <end position="252"/>
    </location>
</feature>
<protein>
    <recommendedName>
        <fullName evidence="2">hydroxymethylpyrimidine kinase</fullName>
        <ecNumber evidence="2">2.7.1.49</ecNumber>
    </recommendedName>
</protein>
<dbReference type="KEGG" id="abg:Asbog_01940"/>
<dbReference type="InterPro" id="IPR013749">
    <property type="entry name" value="PM/HMP-P_kinase-1"/>
</dbReference>
<proteinExistence type="predicted"/>
<dbReference type="RefSeq" id="WP_062164980.1">
    <property type="nucleotide sequence ID" value="NZ_AP014690.1"/>
</dbReference>
<evidence type="ECO:0000256" key="4">
    <source>
        <dbReference type="ARBA" id="ARBA00022741"/>
    </source>
</evidence>
<dbReference type="PANTHER" id="PTHR20858:SF17">
    <property type="entry name" value="HYDROXYMETHYLPYRIMIDINE_PHOSPHOMETHYLPYRIMIDINE KINASE THI20-RELATED"/>
    <property type="match status" value="1"/>
</dbReference>
<keyword evidence="4" id="KW-0547">Nucleotide-binding</keyword>
<dbReference type="GO" id="GO:0008902">
    <property type="term" value="F:hydroxymethylpyrimidine kinase activity"/>
    <property type="evidence" value="ECO:0007669"/>
    <property type="project" value="UniProtKB-EC"/>
</dbReference>
<evidence type="ECO:0000256" key="1">
    <source>
        <dbReference type="ARBA" id="ARBA00004948"/>
    </source>
</evidence>
<dbReference type="Proteomes" id="UP000321287">
    <property type="component" value="Unassembled WGS sequence"/>
</dbReference>
<dbReference type="EC" id="2.7.1.49" evidence="2"/>
<dbReference type="SUPFAM" id="SSF53613">
    <property type="entry name" value="Ribokinase-like"/>
    <property type="match status" value="1"/>
</dbReference>
<evidence type="ECO:0000256" key="6">
    <source>
        <dbReference type="ARBA" id="ARBA00022840"/>
    </source>
</evidence>
<accession>A0AAN4R133</accession>
<comment type="caution">
    <text evidence="8">The sequence shown here is derived from an EMBL/GenBank/DDBJ whole genome shotgun (WGS) entry which is preliminary data.</text>
</comment>
<reference evidence="8 9" key="1">
    <citation type="submission" date="2019-07" db="EMBL/GenBank/DDBJ databases">
        <title>Whole genome shotgun sequence of Asaia bogorensis NBRC 16594.</title>
        <authorList>
            <person name="Hosoyama A."/>
            <person name="Uohara A."/>
            <person name="Ohji S."/>
            <person name="Ichikawa N."/>
        </authorList>
    </citation>
    <scope>NUCLEOTIDE SEQUENCE [LARGE SCALE GENOMIC DNA]</scope>
    <source>
        <strain evidence="8 9">NBRC 16594</strain>
    </source>
</reference>
<evidence type="ECO:0000313" key="9">
    <source>
        <dbReference type="Proteomes" id="UP000321287"/>
    </source>
</evidence>
<dbReference type="GO" id="GO:0005829">
    <property type="term" value="C:cytosol"/>
    <property type="evidence" value="ECO:0007669"/>
    <property type="project" value="TreeGrafter"/>
</dbReference>
<evidence type="ECO:0000256" key="3">
    <source>
        <dbReference type="ARBA" id="ARBA00022679"/>
    </source>
</evidence>
<dbReference type="CDD" id="cd01169">
    <property type="entry name" value="HMPP_kinase"/>
    <property type="match status" value="1"/>
</dbReference>
<dbReference type="GO" id="GO:0005524">
    <property type="term" value="F:ATP binding"/>
    <property type="evidence" value="ECO:0007669"/>
    <property type="project" value="UniProtKB-KW"/>
</dbReference>
<dbReference type="FunFam" id="3.40.1190.20:FF:000003">
    <property type="entry name" value="Phosphomethylpyrimidine kinase ThiD"/>
    <property type="match status" value="1"/>
</dbReference>